<dbReference type="InterPro" id="IPR036192">
    <property type="entry name" value="Cell_div_ZapA-like_sf"/>
</dbReference>
<dbReference type="SUPFAM" id="SSF102829">
    <property type="entry name" value="Cell division protein ZapA-like"/>
    <property type="match status" value="1"/>
</dbReference>
<keyword evidence="4" id="KW-0131">Cell cycle</keyword>
<protein>
    <submittedName>
        <fullName evidence="4">Cell division protein ZapA</fullName>
    </submittedName>
</protein>
<dbReference type="Proteomes" id="UP000664554">
    <property type="component" value="Unassembled WGS sequence"/>
</dbReference>
<gene>
    <name evidence="4" type="ORF">J3492_06715</name>
</gene>
<keyword evidence="4" id="KW-0132">Cell division</keyword>
<evidence type="ECO:0000256" key="2">
    <source>
        <dbReference type="ARBA" id="ARBA00023054"/>
    </source>
</evidence>
<evidence type="ECO:0000256" key="3">
    <source>
        <dbReference type="SAM" id="MobiDB-lite"/>
    </source>
</evidence>
<dbReference type="InterPro" id="IPR007838">
    <property type="entry name" value="Cell_div_ZapA-like"/>
</dbReference>
<feature type="region of interest" description="Disordered" evidence="3">
    <location>
        <begin position="1"/>
        <end position="51"/>
    </location>
</feature>
<proteinExistence type="inferred from homology"/>
<evidence type="ECO:0000313" key="4">
    <source>
        <dbReference type="EMBL" id="MBO1530906.1"/>
    </source>
</evidence>
<keyword evidence="5" id="KW-1185">Reference proteome</keyword>
<sequence>MTDNNSTPTTNEKPQQAKDTPNQANDTKKPTLESSAAQDTPTKKTDPEPQMKKVDIVIAGITYQIYCPVHEEAELRSAVYYINNFLLDIKKNAPSLSQENLLVLCCLNLYEKIHSNAKAAEDAEQASKQAKMLLSKIMKDAQSVL</sequence>
<accession>A0ABS3NND1</accession>
<feature type="compositionally biased region" description="Polar residues" evidence="3">
    <location>
        <begin position="1"/>
        <end position="25"/>
    </location>
</feature>
<dbReference type="InterPro" id="IPR042233">
    <property type="entry name" value="Cell_div_ZapA_N"/>
</dbReference>
<dbReference type="Gene3D" id="3.30.160.880">
    <property type="entry name" value="Cell division protein ZapA protomer, N-terminal domain"/>
    <property type="match status" value="1"/>
</dbReference>
<dbReference type="Pfam" id="PF05164">
    <property type="entry name" value="ZapA"/>
    <property type="match status" value="1"/>
</dbReference>
<evidence type="ECO:0000256" key="1">
    <source>
        <dbReference type="ARBA" id="ARBA00010074"/>
    </source>
</evidence>
<keyword evidence="2" id="KW-0175">Coiled coil</keyword>
<reference evidence="4 5" key="1">
    <citation type="submission" date="2021-03" db="EMBL/GenBank/DDBJ databases">
        <authorList>
            <person name="Shang D.-D."/>
            <person name="Du Z.-J."/>
            <person name="Chen G.-J."/>
        </authorList>
    </citation>
    <scope>NUCLEOTIDE SEQUENCE [LARGE SCALE GENOMIC DNA]</scope>
    <source>
        <strain evidence="4 5">F1192</strain>
    </source>
</reference>
<feature type="compositionally biased region" description="Basic and acidic residues" evidence="3">
    <location>
        <begin position="41"/>
        <end position="51"/>
    </location>
</feature>
<comment type="caution">
    <text evidence="4">The sequence shown here is derived from an EMBL/GenBank/DDBJ whole genome shotgun (WGS) entry which is preliminary data.</text>
</comment>
<evidence type="ECO:0000313" key="5">
    <source>
        <dbReference type="Proteomes" id="UP000664554"/>
    </source>
</evidence>
<organism evidence="4 5">
    <name type="scientific">Psychrobacter coccoides</name>
    <dbReference type="NCBI Taxonomy" id="2818440"/>
    <lineage>
        <taxon>Bacteria</taxon>
        <taxon>Pseudomonadati</taxon>
        <taxon>Pseudomonadota</taxon>
        <taxon>Gammaproteobacteria</taxon>
        <taxon>Moraxellales</taxon>
        <taxon>Moraxellaceae</taxon>
        <taxon>Psychrobacter</taxon>
    </lineage>
</organism>
<dbReference type="RefSeq" id="WP_207991033.1">
    <property type="nucleotide sequence ID" value="NZ_JAGBKM010000009.1"/>
</dbReference>
<dbReference type="EMBL" id="JAGBKM010000009">
    <property type="protein sequence ID" value="MBO1530906.1"/>
    <property type="molecule type" value="Genomic_DNA"/>
</dbReference>
<name>A0ABS3NND1_9GAMM</name>
<comment type="similarity">
    <text evidence="1">Belongs to the ZapA family. Type 1 subfamily.</text>
</comment>
<dbReference type="GO" id="GO:0051301">
    <property type="term" value="P:cell division"/>
    <property type="evidence" value="ECO:0007669"/>
    <property type="project" value="UniProtKB-KW"/>
</dbReference>